<evidence type="ECO:0000256" key="1">
    <source>
        <dbReference type="SAM" id="MobiDB-lite"/>
    </source>
</evidence>
<feature type="region of interest" description="Disordered" evidence="1">
    <location>
        <begin position="1"/>
        <end position="35"/>
    </location>
</feature>
<organism evidence="2 3">
    <name type="scientific">Clarias magur</name>
    <name type="common">Asian catfish</name>
    <name type="synonym">Macropteronotus magur</name>
    <dbReference type="NCBI Taxonomy" id="1594786"/>
    <lineage>
        <taxon>Eukaryota</taxon>
        <taxon>Metazoa</taxon>
        <taxon>Chordata</taxon>
        <taxon>Craniata</taxon>
        <taxon>Vertebrata</taxon>
        <taxon>Euteleostomi</taxon>
        <taxon>Actinopterygii</taxon>
        <taxon>Neopterygii</taxon>
        <taxon>Teleostei</taxon>
        <taxon>Ostariophysi</taxon>
        <taxon>Siluriformes</taxon>
        <taxon>Clariidae</taxon>
        <taxon>Clarias</taxon>
    </lineage>
</organism>
<name>A0A8J4TXQ4_CLAMG</name>
<evidence type="ECO:0000313" key="2">
    <source>
        <dbReference type="EMBL" id="KAF5905996.1"/>
    </source>
</evidence>
<keyword evidence="3" id="KW-1185">Reference proteome</keyword>
<gene>
    <name evidence="2" type="ORF">DAT39_004339</name>
</gene>
<reference evidence="2" key="1">
    <citation type="submission" date="2020-07" db="EMBL/GenBank/DDBJ databases">
        <title>Clarias magur genome sequencing, assembly and annotation.</title>
        <authorList>
            <person name="Kushwaha B."/>
            <person name="Kumar R."/>
            <person name="Das P."/>
            <person name="Joshi C.G."/>
            <person name="Kumar D."/>
            <person name="Nagpure N.S."/>
            <person name="Pandey M."/>
            <person name="Agarwal S."/>
            <person name="Srivastava S."/>
            <person name="Singh M."/>
            <person name="Sahoo L."/>
            <person name="Jayasankar P."/>
            <person name="Meher P.K."/>
            <person name="Koringa P.G."/>
            <person name="Iquebal M.A."/>
            <person name="Das S.P."/>
            <person name="Bit A."/>
            <person name="Patnaik S."/>
            <person name="Patel N."/>
            <person name="Shah T.M."/>
            <person name="Hinsu A."/>
            <person name="Jena J.K."/>
        </authorList>
    </citation>
    <scope>NUCLEOTIDE SEQUENCE</scope>
    <source>
        <strain evidence="2">CIFAMagur01</strain>
        <tissue evidence="2">Testis</tissue>
    </source>
</reference>
<protein>
    <submittedName>
        <fullName evidence="2">Uncharacterized protein</fullName>
    </submittedName>
</protein>
<comment type="caution">
    <text evidence="2">The sequence shown here is derived from an EMBL/GenBank/DDBJ whole genome shotgun (WGS) entry which is preliminary data.</text>
</comment>
<feature type="compositionally biased region" description="Polar residues" evidence="1">
    <location>
        <begin position="19"/>
        <end position="30"/>
    </location>
</feature>
<sequence length="86" mass="9566">MRVHLHVSLHHISGLRDQGGQNTSPNTAAEGSQRRVRRLPYLYTHVNANTVSTPELRFAVSQMHSQSNISKSADQEAESAWPGCRT</sequence>
<evidence type="ECO:0000313" key="3">
    <source>
        <dbReference type="Proteomes" id="UP000727407"/>
    </source>
</evidence>
<dbReference type="AlphaFoldDB" id="A0A8J4TXQ4"/>
<proteinExistence type="predicted"/>
<dbReference type="Proteomes" id="UP000727407">
    <property type="component" value="Unassembled WGS sequence"/>
</dbReference>
<feature type="region of interest" description="Disordered" evidence="1">
    <location>
        <begin position="65"/>
        <end position="86"/>
    </location>
</feature>
<accession>A0A8J4TXQ4</accession>
<dbReference type="EMBL" id="QNUK01000038">
    <property type="protein sequence ID" value="KAF5905996.1"/>
    <property type="molecule type" value="Genomic_DNA"/>
</dbReference>